<dbReference type="SUPFAM" id="SSF56784">
    <property type="entry name" value="HAD-like"/>
    <property type="match status" value="1"/>
</dbReference>
<evidence type="ECO:0000313" key="1">
    <source>
        <dbReference type="EMBL" id="GAF93743.1"/>
    </source>
</evidence>
<accession>X0TJM0</accession>
<dbReference type="InterPro" id="IPR023214">
    <property type="entry name" value="HAD_sf"/>
</dbReference>
<protein>
    <recommendedName>
        <fullName evidence="2">FCP1 homology domain-containing protein</fullName>
    </recommendedName>
</protein>
<dbReference type="EMBL" id="BARS01011788">
    <property type="protein sequence ID" value="GAF93743.1"/>
    <property type="molecule type" value="Genomic_DNA"/>
</dbReference>
<proteinExistence type="predicted"/>
<name>X0TJM0_9ZZZZ</name>
<comment type="caution">
    <text evidence="1">The sequence shown here is derived from an EMBL/GenBank/DDBJ whole genome shotgun (WGS) entry which is preliminary data.</text>
</comment>
<gene>
    <name evidence="1" type="ORF">S01H1_21300</name>
</gene>
<evidence type="ECO:0008006" key="2">
    <source>
        <dbReference type="Google" id="ProtNLM"/>
    </source>
</evidence>
<feature type="non-terminal residue" evidence="1">
    <location>
        <position position="224"/>
    </location>
</feature>
<dbReference type="Gene3D" id="3.40.50.1000">
    <property type="entry name" value="HAD superfamily/HAD-like"/>
    <property type="match status" value="1"/>
</dbReference>
<dbReference type="InterPro" id="IPR036412">
    <property type="entry name" value="HAD-like_sf"/>
</dbReference>
<organism evidence="1">
    <name type="scientific">marine sediment metagenome</name>
    <dbReference type="NCBI Taxonomy" id="412755"/>
    <lineage>
        <taxon>unclassified sequences</taxon>
        <taxon>metagenomes</taxon>
        <taxon>ecological metagenomes</taxon>
    </lineage>
</organism>
<sequence>MKHQQVPIDNINKNIKNIKNKNPNMDNKNYIVVFDMDETLGHFEELSIFWSAIKSYSISKNHKTLKIEELYRLIDLFPKFLRPNILKILEYLKNKKQKGICDKVMIYTNNQSKSWPELIRSYFDYKMNYPLFDQTIRAFKLHGKLIEVCRTSHDKSVRDLINCTKLPPNTQICFIDDLYHPEMEHPNVVYLHIKAYTYNIPYDKMIAVYYDKNKDKIGDKEDFV</sequence>
<dbReference type="AlphaFoldDB" id="X0TJM0"/>
<reference evidence="1" key="1">
    <citation type="journal article" date="2014" name="Front. Microbiol.">
        <title>High frequency of phylogenetically diverse reductive dehalogenase-homologous genes in deep subseafloor sedimentary metagenomes.</title>
        <authorList>
            <person name="Kawai M."/>
            <person name="Futagami T."/>
            <person name="Toyoda A."/>
            <person name="Takaki Y."/>
            <person name="Nishi S."/>
            <person name="Hori S."/>
            <person name="Arai W."/>
            <person name="Tsubouchi T."/>
            <person name="Morono Y."/>
            <person name="Uchiyama I."/>
            <person name="Ito T."/>
            <person name="Fujiyama A."/>
            <person name="Inagaki F."/>
            <person name="Takami H."/>
        </authorList>
    </citation>
    <scope>NUCLEOTIDE SEQUENCE</scope>
    <source>
        <strain evidence="1">Expedition CK06-06</strain>
    </source>
</reference>